<evidence type="ECO:0000256" key="2">
    <source>
        <dbReference type="SAM" id="MobiDB-lite"/>
    </source>
</evidence>
<evidence type="ECO:0000313" key="3">
    <source>
        <dbReference type="EMBL" id="CAK8691229.1"/>
    </source>
</evidence>
<protein>
    <submittedName>
        <fullName evidence="3">Uncharacterized protein</fullName>
    </submittedName>
</protein>
<evidence type="ECO:0000256" key="1">
    <source>
        <dbReference type="SAM" id="Coils"/>
    </source>
</evidence>
<gene>
    <name evidence="3" type="ORF">CVLEPA_LOCUS23811</name>
</gene>
<reference evidence="3 4" key="1">
    <citation type="submission" date="2024-02" db="EMBL/GenBank/DDBJ databases">
        <authorList>
            <person name="Daric V."/>
            <person name="Darras S."/>
        </authorList>
    </citation>
    <scope>NUCLEOTIDE SEQUENCE [LARGE SCALE GENOMIC DNA]</scope>
</reference>
<keyword evidence="1" id="KW-0175">Coiled coil</keyword>
<dbReference type="Proteomes" id="UP001642483">
    <property type="component" value="Unassembled WGS sequence"/>
</dbReference>
<name>A0ABP0GKT6_CLALP</name>
<feature type="coiled-coil region" evidence="1">
    <location>
        <begin position="158"/>
        <end position="205"/>
    </location>
</feature>
<feature type="region of interest" description="Disordered" evidence="2">
    <location>
        <begin position="358"/>
        <end position="380"/>
    </location>
</feature>
<organism evidence="3 4">
    <name type="scientific">Clavelina lepadiformis</name>
    <name type="common">Light-bulb sea squirt</name>
    <name type="synonym">Ascidia lepadiformis</name>
    <dbReference type="NCBI Taxonomy" id="159417"/>
    <lineage>
        <taxon>Eukaryota</taxon>
        <taxon>Metazoa</taxon>
        <taxon>Chordata</taxon>
        <taxon>Tunicata</taxon>
        <taxon>Ascidiacea</taxon>
        <taxon>Aplousobranchia</taxon>
        <taxon>Clavelinidae</taxon>
        <taxon>Clavelina</taxon>
    </lineage>
</organism>
<accession>A0ABP0GKT6</accession>
<keyword evidence="4" id="KW-1185">Reference proteome</keyword>
<sequence length="380" mass="43155">MVQDSNDKVDDVKVNMTHYKEMVDNLTEIIDEMERKKADENHFHELQKETFNFIKNNISAQLKVDLDEIKQRLDDHNKSFVLLEARVEPLAGLTVDLRQEISDTNKQLNQMKEDSADNTQRLRDSIQNLDNKTRTTISDLGSRTEVNNQTIMMQTEIENSLEARIENAEELINQLQNHSAENDRIAELEGHLPNLTRAVQSLQSASHDFKLVKFRSYENQAGLATLKYEFGKIQELDLGSRMSTAEGDLVNLRGETLRRITSTSDTLSSALENLRDGMNDLEVNVTEQIDAVSESTQRNKQKISSLKHTVEHHLQHKLQRNTENLQSLAQRINVTVSTLEEEITAIRAQISRISIEESNDGTGVLPSTAKKLEPNPANAS</sequence>
<comment type="caution">
    <text evidence="3">The sequence shown here is derived from an EMBL/GenBank/DDBJ whole genome shotgun (WGS) entry which is preliminary data.</text>
</comment>
<feature type="coiled-coil region" evidence="1">
    <location>
        <begin position="16"/>
        <end position="132"/>
    </location>
</feature>
<dbReference type="EMBL" id="CAWYQH010000119">
    <property type="protein sequence ID" value="CAK8691229.1"/>
    <property type="molecule type" value="Genomic_DNA"/>
</dbReference>
<evidence type="ECO:0000313" key="4">
    <source>
        <dbReference type="Proteomes" id="UP001642483"/>
    </source>
</evidence>
<proteinExistence type="predicted"/>